<proteinExistence type="predicted"/>
<feature type="transmembrane region" description="Helical" evidence="2">
    <location>
        <begin position="180"/>
        <end position="201"/>
    </location>
</feature>
<evidence type="ECO:0000313" key="4">
    <source>
        <dbReference type="EMBL" id="SCL57352.1"/>
    </source>
</evidence>
<dbReference type="OrthoDB" id="9796461at2"/>
<dbReference type="GO" id="GO:0016747">
    <property type="term" value="F:acyltransferase activity, transferring groups other than amino-acyl groups"/>
    <property type="evidence" value="ECO:0007669"/>
    <property type="project" value="InterPro"/>
</dbReference>
<dbReference type="PANTHER" id="PTHR23028:SF131">
    <property type="entry name" value="BLR2367 PROTEIN"/>
    <property type="match status" value="1"/>
</dbReference>
<feature type="transmembrane region" description="Helical" evidence="2">
    <location>
        <begin position="28"/>
        <end position="47"/>
    </location>
</feature>
<protein>
    <submittedName>
        <fullName evidence="4">Peptidoglycan/LPS O-acetylase OafA/YrhL, contains acyltransferase and SGNH-hydrolase domains</fullName>
    </submittedName>
</protein>
<evidence type="ECO:0000259" key="3">
    <source>
        <dbReference type="Pfam" id="PF01757"/>
    </source>
</evidence>
<keyword evidence="2" id="KW-0472">Membrane</keyword>
<dbReference type="InterPro" id="IPR002656">
    <property type="entry name" value="Acyl_transf_3_dom"/>
</dbReference>
<feature type="region of interest" description="Disordered" evidence="1">
    <location>
        <begin position="390"/>
        <end position="409"/>
    </location>
</feature>
<dbReference type="GO" id="GO:0016787">
    <property type="term" value="F:hydrolase activity"/>
    <property type="evidence" value="ECO:0007669"/>
    <property type="project" value="UniProtKB-KW"/>
</dbReference>
<evidence type="ECO:0000256" key="2">
    <source>
        <dbReference type="SAM" id="Phobius"/>
    </source>
</evidence>
<dbReference type="GO" id="GO:0016020">
    <property type="term" value="C:membrane"/>
    <property type="evidence" value="ECO:0007669"/>
    <property type="project" value="TreeGrafter"/>
</dbReference>
<feature type="transmembrane region" description="Helical" evidence="2">
    <location>
        <begin position="153"/>
        <end position="171"/>
    </location>
</feature>
<feature type="transmembrane region" description="Helical" evidence="2">
    <location>
        <begin position="273"/>
        <end position="294"/>
    </location>
</feature>
<dbReference type="InterPro" id="IPR050879">
    <property type="entry name" value="Acyltransferase_3"/>
</dbReference>
<dbReference type="STRING" id="227316.GA0070604_3606"/>
<keyword evidence="4" id="KW-0808">Transferase</keyword>
<sequence length="409" mass="44840">MTITQPGARPESPPGLGQRSRLPSLTGLRALAGLSVFITHGIALGLFTDPEVMLNYIHYGANAGMFGLGFFFVLTGFVVTWTASSQDSAGQFWRRRFFKLFPNHVVVYAIILALWIPTGVPVKALEALAGLLLVSSWFPSESFLFNNLNGPMWSANIDVLAYAAFPLLYFLVKKISPSRLWAWAIGVTALSALVPVIANTFLPDSPPSAVAPEVSWPQHWFGFYFPLTRALEFVVGILMARIVLTGRWIGLRALPAALLAVGTYLVTLDVPIFYGYTFVPLIPMALLIPAFAMADVRGQRTLVNSRLMVWLGERMYAFFVIHVTVLFMVHAAFNGQNGVVGMYDRVTFDLGTGIVVLIATYLLTLVLASILYAVVEQPVMRRWSRPRRRGELNGGVMGPLPGAAGGRTT</sequence>
<feature type="transmembrane region" description="Helical" evidence="2">
    <location>
        <begin position="249"/>
        <end position="267"/>
    </location>
</feature>
<feature type="domain" description="Acyltransferase 3" evidence="3">
    <location>
        <begin position="24"/>
        <end position="372"/>
    </location>
</feature>
<keyword evidence="5" id="KW-1185">Reference proteome</keyword>
<dbReference type="EMBL" id="FMHY01000002">
    <property type="protein sequence ID" value="SCL57352.1"/>
    <property type="molecule type" value="Genomic_DNA"/>
</dbReference>
<keyword evidence="4" id="KW-0378">Hydrolase</keyword>
<dbReference type="Proteomes" id="UP000199696">
    <property type="component" value="Unassembled WGS sequence"/>
</dbReference>
<accession>A0A1C6UTI6</accession>
<evidence type="ECO:0000256" key="1">
    <source>
        <dbReference type="SAM" id="MobiDB-lite"/>
    </source>
</evidence>
<dbReference type="GO" id="GO:0000271">
    <property type="term" value="P:polysaccharide biosynthetic process"/>
    <property type="evidence" value="ECO:0007669"/>
    <property type="project" value="TreeGrafter"/>
</dbReference>
<dbReference type="PANTHER" id="PTHR23028">
    <property type="entry name" value="ACETYLTRANSFERASE"/>
    <property type="match status" value="1"/>
</dbReference>
<gene>
    <name evidence="4" type="ORF">GA0070604_3606</name>
</gene>
<keyword evidence="4" id="KW-0012">Acyltransferase</keyword>
<organism evidence="4 5">
    <name type="scientific">Micromonospora eburnea</name>
    <dbReference type="NCBI Taxonomy" id="227316"/>
    <lineage>
        <taxon>Bacteria</taxon>
        <taxon>Bacillati</taxon>
        <taxon>Actinomycetota</taxon>
        <taxon>Actinomycetes</taxon>
        <taxon>Micromonosporales</taxon>
        <taxon>Micromonosporaceae</taxon>
        <taxon>Micromonospora</taxon>
    </lineage>
</organism>
<evidence type="ECO:0000313" key="5">
    <source>
        <dbReference type="Proteomes" id="UP000199696"/>
    </source>
</evidence>
<feature type="transmembrane region" description="Helical" evidence="2">
    <location>
        <begin position="59"/>
        <end position="84"/>
    </location>
</feature>
<dbReference type="Pfam" id="PF01757">
    <property type="entry name" value="Acyl_transf_3"/>
    <property type="match status" value="1"/>
</dbReference>
<feature type="transmembrane region" description="Helical" evidence="2">
    <location>
        <begin position="105"/>
        <end position="133"/>
    </location>
</feature>
<dbReference type="RefSeq" id="WP_091119307.1">
    <property type="nucleotide sequence ID" value="NZ_FMHY01000002.1"/>
</dbReference>
<feature type="transmembrane region" description="Helical" evidence="2">
    <location>
        <begin position="315"/>
        <end position="333"/>
    </location>
</feature>
<dbReference type="AlphaFoldDB" id="A0A1C6UTI6"/>
<feature type="transmembrane region" description="Helical" evidence="2">
    <location>
        <begin position="221"/>
        <end position="242"/>
    </location>
</feature>
<feature type="transmembrane region" description="Helical" evidence="2">
    <location>
        <begin position="353"/>
        <end position="375"/>
    </location>
</feature>
<name>A0A1C6UTI6_9ACTN</name>
<reference evidence="5" key="1">
    <citation type="submission" date="2016-06" db="EMBL/GenBank/DDBJ databases">
        <authorList>
            <person name="Varghese N."/>
            <person name="Submissions Spin"/>
        </authorList>
    </citation>
    <scope>NUCLEOTIDE SEQUENCE [LARGE SCALE GENOMIC DNA]</scope>
    <source>
        <strain evidence="5">DSM 44814</strain>
    </source>
</reference>
<keyword evidence="2" id="KW-0812">Transmembrane</keyword>
<keyword evidence="2" id="KW-1133">Transmembrane helix</keyword>
<feature type="compositionally biased region" description="Gly residues" evidence="1">
    <location>
        <begin position="392"/>
        <end position="409"/>
    </location>
</feature>